<evidence type="ECO:0000256" key="3">
    <source>
        <dbReference type="PROSITE-ProRule" id="PRU00023"/>
    </source>
</evidence>
<keyword evidence="1" id="KW-0677">Repeat</keyword>
<feature type="repeat" description="ANK" evidence="3">
    <location>
        <begin position="401"/>
        <end position="433"/>
    </location>
</feature>
<evidence type="ECO:0000256" key="4">
    <source>
        <dbReference type="SAM" id="MobiDB-lite"/>
    </source>
</evidence>
<comment type="caution">
    <text evidence="6">The sequence shown here is derived from an EMBL/GenBank/DDBJ whole genome shotgun (WGS) entry which is preliminary data.</text>
</comment>
<dbReference type="PROSITE" id="PS50088">
    <property type="entry name" value="ANK_REPEAT"/>
    <property type="match status" value="10"/>
</dbReference>
<gene>
    <name evidence="6" type="ORF">EZH24_09475</name>
</gene>
<dbReference type="SUPFAM" id="SSF48403">
    <property type="entry name" value="Ankyrin repeat"/>
    <property type="match status" value="2"/>
</dbReference>
<evidence type="ECO:0000313" key="6">
    <source>
        <dbReference type="EMBL" id="TKZ32041.1"/>
    </source>
</evidence>
<dbReference type="PANTHER" id="PTHR24198">
    <property type="entry name" value="ANKYRIN REPEAT AND PROTEIN KINASE DOMAIN-CONTAINING PROTEIN"/>
    <property type="match status" value="1"/>
</dbReference>
<feature type="signal peptide" evidence="5">
    <location>
        <begin position="1"/>
        <end position="18"/>
    </location>
</feature>
<keyword evidence="7" id="KW-1185">Reference proteome</keyword>
<dbReference type="RefSeq" id="WP_137998912.1">
    <property type="nucleotide sequence ID" value="NZ_SJDU01000288.1"/>
</dbReference>
<feature type="repeat" description="ANK" evidence="3">
    <location>
        <begin position="435"/>
        <end position="458"/>
    </location>
</feature>
<feature type="repeat" description="ANK" evidence="3">
    <location>
        <begin position="503"/>
        <end position="536"/>
    </location>
</feature>
<evidence type="ECO:0000256" key="1">
    <source>
        <dbReference type="ARBA" id="ARBA00022737"/>
    </source>
</evidence>
<evidence type="ECO:0000256" key="5">
    <source>
        <dbReference type="SAM" id="SignalP"/>
    </source>
</evidence>
<dbReference type="InterPro" id="IPR036770">
    <property type="entry name" value="Ankyrin_rpt-contain_sf"/>
</dbReference>
<feature type="repeat" description="ANK" evidence="3">
    <location>
        <begin position="470"/>
        <end position="502"/>
    </location>
</feature>
<feature type="repeat" description="ANK" evidence="3">
    <location>
        <begin position="135"/>
        <end position="167"/>
    </location>
</feature>
<evidence type="ECO:0000256" key="2">
    <source>
        <dbReference type="ARBA" id="ARBA00023043"/>
    </source>
</evidence>
<keyword evidence="2 3" id="KW-0040">ANK repeat</keyword>
<dbReference type="Proteomes" id="UP000310168">
    <property type="component" value="Unassembled WGS sequence"/>
</dbReference>
<dbReference type="Pfam" id="PF12796">
    <property type="entry name" value="Ank_2"/>
    <property type="match status" value="3"/>
</dbReference>
<feature type="compositionally biased region" description="Acidic residues" evidence="4">
    <location>
        <begin position="261"/>
        <end position="272"/>
    </location>
</feature>
<dbReference type="PRINTS" id="PR01415">
    <property type="entry name" value="ANKYRIN"/>
</dbReference>
<organism evidence="6 7">
    <name type="scientific">Brachyspira catarrhinii</name>
    <dbReference type="NCBI Taxonomy" id="2528966"/>
    <lineage>
        <taxon>Bacteria</taxon>
        <taxon>Pseudomonadati</taxon>
        <taxon>Spirochaetota</taxon>
        <taxon>Spirochaetia</taxon>
        <taxon>Brachyspirales</taxon>
        <taxon>Brachyspiraceae</taxon>
        <taxon>Brachyspira</taxon>
    </lineage>
</organism>
<protein>
    <submittedName>
        <fullName evidence="6">Ankyrin repeat domain-containing protein</fullName>
    </submittedName>
</protein>
<dbReference type="Gene3D" id="1.25.40.20">
    <property type="entry name" value="Ankyrin repeat-containing domain"/>
    <property type="match status" value="5"/>
</dbReference>
<name>A0ABY2TP95_9SPIR</name>
<feature type="repeat" description="ANK" evidence="3">
    <location>
        <begin position="57"/>
        <end position="90"/>
    </location>
</feature>
<reference evidence="6 7" key="1">
    <citation type="journal article" date="2019" name="Anaerobe">
        <title>Brachyspira catarrhinii sp. nov., an anaerobic intestinal spirochaete isolated from vervet monkeys may have been misidentified as Brachyspira aalborgi in previous studies.</title>
        <authorList>
            <person name="Phillips N.D."/>
            <person name="La T."/>
            <person name="Hampson D.J."/>
        </authorList>
    </citation>
    <scope>NUCLEOTIDE SEQUENCE [LARGE SCALE GENOMIC DNA]</scope>
    <source>
        <strain evidence="6 7">Z12</strain>
    </source>
</reference>
<proteinExistence type="predicted"/>
<dbReference type="SMART" id="SM00248">
    <property type="entry name" value="ANK"/>
    <property type="match status" value="12"/>
</dbReference>
<evidence type="ECO:0000313" key="7">
    <source>
        <dbReference type="Proteomes" id="UP000310168"/>
    </source>
</evidence>
<dbReference type="Pfam" id="PF00023">
    <property type="entry name" value="Ank"/>
    <property type="match status" value="3"/>
</dbReference>
<feature type="repeat" description="ANK" evidence="3">
    <location>
        <begin position="356"/>
        <end position="378"/>
    </location>
</feature>
<sequence>MKYIKYLLLFIFSYSIFALTTEEENLFNAINEKDSQEVSSLISSADTNININVLDTNGYTPIHRAVYNNDLATVNELLKNTNLNINSKLDMTVSIDGWYLGGATPLILASYLGYTNIVKTLLDNNADIKARDDIDGTMAIHMAAANGNNEVIEILLSKDETIINETDNKGNNPLHWAAMKDKPETIKFLSERGADIEAKDVDGWTPLHYASAFSSLQTVENLIDLGADKESKANDGSTPLSYAQRDDIKNYLSGGENIERENEENIINDNNEEDKTQAELLEERKEDNIENTANEDNANENNEDNEISATENIEDNNKDELDVRQLELLVAIKNNDIIAVNNLIKDGVNPNFQDEDGFSPLHRAIENNNLDLVNALLSYEDIDKEIKLPYEATTSEDWYLGGDTPLLYASYIGNPQIVSALLEANCNIRARDDIDGAMAIHIAAANGNNEVINLLLNKDKTLINEADNNGADTPLHWAIMKNYDSTIELLLSQGASPTQANSSSQTPLHYAAMYGNMNAVVLLVEKYNVDKNWQDADGLTAADWAKENEYNEIVAYLGGSTTQVYENNNDYDLPIYKKKRDLSKKWWNFNY</sequence>
<dbReference type="InterPro" id="IPR002110">
    <property type="entry name" value="Ankyrin_rpt"/>
</dbReference>
<feature type="compositionally biased region" description="Acidic residues" evidence="4">
    <location>
        <begin position="297"/>
        <end position="306"/>
    </location>
</feature>
<feature type="repeat" description="ANK" evidence="3">
    <location>
        <begin position="169"/>
        <end position="201"/>
    </location>
</feature>
<dbReference type="PROSITE" id="PS50297">
    <property type="entry name" value="ANK_REP_REGION"/>
    <property type="match status" value="10"/>
</dbReference>
<dbReference type="PANTHER" id="PTHR24198:SF165">
    <property type="entry name" value="ANKYRIN REPEAT-CONTAINING PROTEIN-RELATED"/>
    <property type="match status" value="1"/>
</dbReference>
<keyword evidence="5" id="KW-0732">Signal</keyword>
<accession>A0ABY2TP95</accession>
<feature type="repeat" description="ANK" evidence="3">
    <location>
        <begin position="202"/>
        <end position="234"/>
    </location>
</feature>
<feature type="repeat" description="ANK" evidence="3">
    <location>
        <begin position="101"/>
        <end position="133"/>
    </location>
</feature>
<feature type="chain" id="PRO_5045070513" evidence="5">
    <location>
        <begin position="19"/>
        <end position="591"/>
    </location>
</feature>
<dbReference type="EMBL" id="SJDU01000288">
    <property type="protein sequence ID" value="TKZ32041.1"/>
    <property type="molecule type" value="Genomic_DNA"/>
</dbReference>
<feature type="region of interest" description="Disordered" evidence="4">
    <location>
        <begin position="253"/>
        <end position="272"/>
    </location>
</feature>
<feature type="region of interest" description="Disordered" evidence="4">
    <location>
        <begin position="285"/>
        <end position="316"/>
    </location>
</feature>